<dbReference type="Pfam" id="PF01522">
    <property type="entry name" value="Polysacc_deac_1"/>
    <property type="match status" value="1"/>
</dbReference>
<keyword evidence="3 7" id="KW-0732">Signal</keyword>
<feature type="domain" description="LysM" evidence="9">
    <location>
        <begin position="34"/>
        <end position="78"/>
    </location>
</feature>
<keyword evidence="11" id="KW-1185">Reference proteome</keyword>
<feature type="domain" description="LysM" evidence="9">
    <location>
        <begin position="91"/>
        <end position="135"/>
    </location>
</feature>
<name>A0A1Y2AZ46_9FUNG</name>
<gene>
    <name evidence="10" type="ORF">LY90DRAFT_513332</name>
</gene>
<proteinExistence type="predicted"/>
<evidence type="ECO:0000256" key="1">
    <source>
        <dbReference type="ARBA" id="ARBA00001941"/>
    </source>
</evidence>
<dbReference type="Proteomes" id="UP000193920">
    <property type="component" value="Unassembled WGS sequence"/>
</dbReference>
<evidence type="ECO:0000313" key="10">
    <source>
        <dbReference type="EMBL" id="ORY27851.1"/>
    </source>
</evidence>
<keyword evidence="2" id="KW-0479">Metal-binding</keyword>
<feature type="chain" id="PRO_5012621198" evidence="7">
    <location>
        <begin position="21"/>
        <end position="387"/>
    </location>
</feature>
<keyword evidence="4 10" id="KW-0378">Hydrolase</keyword>
<dbReference type="CDD" id="cd00118">
    <property type="entry name" value="LysM"/>
    <property type="match status" value="2"/>
</dbReference>
<dbReference type="GO" id="GO:0046872">
    <property type="term" value="F:metal ion binding"/>
    <property type="evidence" value="ECO:0007669"/>
    <property type="project" value="UniProtKB-KW"/>
</dbReference>
<dbReference type="Gene3D" id="3.10.350.10">
    <property type="entry name" value="LysM domain"/>
    <property type="match status" value="2"/>
</dbReference>
<sequence>MNSKNFTFIFVLLSLYLTSAIPIESRLSKRSCSKTYKVQSGDSCFKIWTKYGLSESQFKSLNSGISCTNLKKGINICVGSSSISTSSSCKTYHTVVKGDNCYKIWTKYGLTESSLKKLNSNISCSILHVGDKICVKGSSGSSTTTGSTTSHNTVTEKPSSPSSTFKWYRECVNAKNYALTFDDGVYDYDEALLDLLKKEGIKATFFINGNNMSDITSSKVRNVIKRMYDEGHNVLSHTWSHKDLTTLDSSSFRSELKKLEDQIYSIIGKRPKTVRPPFMAGSNNENVVNLLKKNGYSYGILWYVDTEDWSNRGNVDIVLNFIKEGLKTSDRPIILNHSYYQYITKDKLLTLVKKEIEYLKGKGLKGVNMETCIGHTVYRYSGEGYPN</sequence>
<dbReference type="EMBL" id="MCOG01000190">
    <property type="protein sequence ID" value="ORY27851.1"/>
    <property type="molecule type" value="Genomic_DNA"/>
</dbReference>
<feature type="signal peptide" evidence="7">
    <location>
        <begin position="1"/>
        <end position="20"/>
    </location>
</feature>
<protein>
    <submittedName>
        <fullName evidence="10">Glycoside hydrolase/deacetylase</fullName>
    </submittedName>
</protein>
<reference evidence="10 11" key="1">
    <citation type="submission" date="2016-08" db="EMBL/GenBank/DDBJ databases">
        <title>A Parts List for Fungal Cellulosomes Revealed by Comparative Genomics.</title>
        <authorList>
            <consortium name="DOE Joint Genome Institute"/>
            <person name="Haitjema C.H."/>
            <person name="Gilmore S.P."/>
            <person name="Henske J.K."/>
            <person name="Solomon K.V."/>
            <person name="De Groot R."/>
            <person name="Kuo A."/>
            <person name="Mondo S.J."/>
            <person name="Salamov A.A."/>
            <person name="Labutti K."/>
            <person name="Zhao Z."/>
            <person name="Chiniquy J."/>
            <person name="Barry K."/>
            <person name="Brewer H.M."/>
            <person name="Purvine S.O."/>
            <person name="Wright A.T."/>
            <person name="Boxma B."/>
            <person name="Van Alen T."/>
            <person name="Hackstein J.H."/>
            <person name="Baker S.E."/>
            <person name="Grigoriev I.V."/>
            <person name="O'Malley M.A."/>
        </authorList>
    </citation>
    <scope>NUCLEOTIDE SEQUENCE [LARGE SCALE GENOMIC DNA]</scope>
    <source>
        <strain evidence="10 11">G1</strain>
    </source>
</reference>
<accession>A0A1Y2AZ46</accession>
<dbReference type="GO" id="GO:0005975">
    <property type="term" value="P:carbohydrate metabolic process"/>
    <property type="evidence" value="ECO:0007669"/>
    <property type="project" value="InterPro"/>
</dbReference>
<dbReference type="OrthoDB" id="2128882at2759"/>
<evidence type="ECO:0000256" key="6">
    <source>
        <dbReference type="SAM" id="MobiDB-lite"/>
    </source>
</evidence>
<dbReference type="Gene3D" id="3.20.20.370">
    <property type="entry name" value="Glycoside hydrolase/deacetylase"/>
    <property type="match status" value="1"/>
</dbReference>
<organism evidence="10 11">
    <name type="scientific">Neocallimastix californiae</name>
    <dbReference type="NCBI Taxonomy" id="1754190"/>
    <lineage>
        <taxon>Eukaryota</taxon>
        <taxon>Fungi</taxon>
        <taxon>Fungi incertae sedis</taxon>
        <taxon>Chytridiomycota</taxon>
        <taxon>Chytridiomycota incertae sedis</taxon>
        <taxon>Neocallimastigomycetes</taxon>
        <taxon>Neocallimastigales</taxon>
        <taxon>Neocallimastigaceae</taxon>
        <taxon>Neocallimastix</taxon>
    </lineage>
</organism>
<dbReference type="SMART" id="SM00257">
    <property type="entry name" value="LysM"/>
    <property type="match status" value="2"/>
</dbReference>
<dbReference type="InterPro" id="IPR011330">
    <property type="entry name" value="Glyco_hydro/deAcase_b/a-brl"/>
</dbReference>
<comment type="cofactor">
    <cofactor evidence="1">
        <name>Co(2+)</name>
        <dbReference type="ChEBI" id="CHEBI:48828"/>
    </cofactor>
</comment>
<dbReference type="SUPFAM" id="SSF88713">
    <property type="entry name" value="Glycoside hydrolase/deacetylase"/>
    <property type="match status" value="1"/>
</dbReference>
<evidence type="ECO:0000256" key="5">
    <source>
        <dbReference type="ARBA" id="ARBA00023277"/>
    </source>
</evidence>
<dbReference type="AlphaFoldDB" id="A0A1Y2AZ46"/>
<dbReference type="GO" id="GO:0016810">
    <property type="term" value="F:hydrolase activity, acting on carbon-nitrogen (but not peptide) bonds"/>
    <property type="evidence" value="ECO:0007669"/>
    <property type="project" value="InterPro"/>
</dbReference>
<evidence type="ECO:0000256" key="2">
    <source>
        <dbReference type="ARBA" id="ARBA00022723"/>
    </source>
</evidence>
<evidence type="ECO:0000259" key="8">
    <source>
        <dbReference type="PROSITE" id="PS51677"/>
    </source>
</evidence>
<keyword evidence="5" id="KW-0119">Carbohydrate metabolism</keyword>
<dbReference type="PROSITE" id="PS51677">
    <property type="entry name" value="NODB"/>
    <property type="match status" value="1"/>
</dbReference>
<dbReference type="InterPro" id="IPR002509">
    <property type="entry name" value="NODB_dom"/>
</dbReference>
<evidence type="ECO:0000313" key="11">
    <source>
        <dbReference type="Proteomes" id="UP000193920"/>
    </source>
</evidence>
<evidence type="ECO:0000259" key="9">
    <source>
        <dbReference type="PROSITE" id="PS51782"/>
    </source>
</evidence>
<feature type="compositionally biased region" description="Low complexity" evidence="6">
    <location>
        <begin position="138"/>
        <end position="150"/>
    </location>
</feature>
<dbReference type="PROSITE" id="PS51782">
    <property type="entry name" value="LYSM"/>
    <property type="match status" value="2"/>
</dbReference>
<evidence type="ECO:0000256" key="4">
    <source>
        <dbReference type="ARBA" id="ARBA00022801"/>
    </source>
</evidence>
<dbReference type="STRING" id="1754190.A0A1Y2AZ46"/>
<evidence type="ECO:0000256" key="7">
    <source>
        <dbReference type="SAM" id="SignalP"/>
    </source>
</evidence>
<feature type="domain" description="NodB homology" evidence="8">
    <location>
        <begin position="175"/>
        <end position="367"/>
    </location>
</feature>
<dbReference type="InterPro" id="IPR036779">
    <property type="entry name" value="LysM_dom_sf"/>
</dbReference>
<dbReference type="PANTHER" id="PTHR46471">
    <property type="entry name" value="CHITIN DEACETYLASE"/>
    <property type="match status" value="1"/>
</dbReference>
<evidence type="ECO:0000256" key="3">
    <source>
        <dbReference type="ARBA" id="ARBA00022729"/>
    </source>
</evidence>
<dbReference type="InterPro" id="IPR018392">
    <property type="entry name" value="LysM"/>
</dbReference>
<dbReference type="Pfam" id="PF01476">
    <property type="entry name" value="LysM"/>
    <property type="match status" value="2"/>
</dbReference>
<comment type="caution">
    <text evidence="10">The sequence shown here is derived from an EMBL/GenBank/DDBJ whole genome shotgun (WGS) entry which is preliminary data.</text>
</comment>
<dbReference type="PANTHER" id="PTHR46471:SF2">
    <property type="entry name" value="CHITIN DEACETYLASE-RELATED"/>
    <property type="match status" value="1"/>
</dbReference>
<feature type="region of interest" description="Disordered" evidence="6">
    <location>
        <begin position="138"/>
        <end position="159"/>
    </location>
</feature>
<dbReference type="SUPFAM" id="SSF54106">
    <property type="entry name" value="LysM domain"/>
    <property type="match status" value="2"/>
</dbReference>